<evidence type="ECO:0000256" key="2">
    <source>
        <dbReference type="ARBA" id="ARBA00022448"/>
    </source>
</evidence>
<keyword evidence="3" id="KW-1134">Transmembrane beta strand</keyword>
<dbReference type="InterPro" id="IPR008969">
    <property type="entry name" value="CarboxyPept-like_regulatory"/>
</dbReference>
<name>A0A2S9Y7L3_9BACT</name>
<keyword evidence="7" id="KW-0472">Membrane</keyword>
<dbReference type="GO" id="GO:0044718">
    <property type="term" value="P:siderophore transmembrane transport"/>
    <property type="evidence" value="ECO:0007669"/>
    <property type="project" value="TreeGrafter"/>
</dbReference>
<dbReference type="InterPro" id="IPR036942">
    <property type="entry name" value="Beta-barrel_TonB_sf"/>
</dbReference>
<evidence type="ECO:0000256" key="5">
    <source>
        <dbReference type="ARBA" id="ARBA00022729"/>
    </source>
</evidence>
<evidence type="ECO:0000313" key="14">
    <source>
        <dbReference type="EMBL" id="PRQ01016.1"/>
    </source>
</evidence>
<keyword evidence="9" id="KW-0998">Cell outer membrane</keyword>
<keyword evidence="2" id="KW-0813">Transport</keyword>
<dbReference type="OrthoDB" id="607931at2"/>
<keyword evidence="8" id="KW-0675">Receptor</keyword>
<dbReference type="InterPro" id="IPR039426">
    <property type="entry name" value="TonB-dep_rcpt-like"/>
</dbReference>
<protein>
    <submittedName>
        <fullName evidence="14">Gram-negative bacterial tonB protein</fullName>
    </submittedName>
</protein>
<accession>A0A2S9Y7L3</accession>
<evidence type="ECO:0000256" key="7">
    <source>
        <dbReference type="ARBA" id="ARBA00023136"/>
    </source>
</evidence>
<dbReference type="GO" id="GO:0009279">
    <property type="term" value="C:cell outer membrane"/>
    <property type="evidence" value="ECO:0007669"/>
    <property type="project" value="UniProtKB-SubCell"/>
</dbReference>
<dbReference type="SUPFAM" id="SSF56935">
    <property type="entry name" value="Porins"/>
    <property type="match status" value="1"/>
</dbReference>
<dbReference type="SUPFAM" id="SSF49464">
    <property type="entry name" value="Carboxypeptidase regulatory domain-like"/>
    <property type="match status" value="1"/>
</dbReference>
<evidence type="ECO:0000256" key="8">
    <source>
        <dbReference type="ARBA" id="ARBA00023170"/>
    </source>
</evidence>
<dbReference type="PANTHER" id="PTHR30069">
    <property type="entry name" value="TONB-DEPENDENT OUTER MEMBRANE RECEPTOR"/>
    <property type="match status" value="1"/>
</dbReference>
<dbReference type="Gene3D" id="3.30.1150.10">
    <property type="match status" value="1"/>
</dbReference>
<evidence type="ECO:0000256" key="4">
    <source>
        <dbReference type="ARBA" id="ARBA00022692"/>
    </source>
</evidence>
<dbReference type="AlphaFoldDB" id="A0A2S9Y7L3"/>
<feature type="signal peptide" evidence="11">
    <location>
        <begin position="1"/>
        <end position="45"/>
    </location>
</feature>
<proteinExistence type="predicted"/>
<sequence>MLSNWPVDPRREARLARWAPCSKGCVAARVLALACAVSAPAIVEAAPPEAAPAPAPAPELVPPVLENEVQPYAYPEQLLERDEPPGGEVLVEYVVGADGVPKEINVLDGLDPVLDAIAVEVVAALRFSPATYEGEAVEVVLSIAIPFTPPEPEAGEGEGETGEGEGEVETVETGEGEVGTGEGEGETEEAERPLRISGRVREAGSGVPVVGATILAVPAGDYPEGKVRHKLYGDEPEPAWMVKALSDDDGGFDLRGVPDGLVRLILLAPNFERLEWVVKLDADQRLETKYFLTRTSANPYRTEVATERDHMPEAVVRTITVEQINQIPGTQGDALKSIQNFPGVARASFGAGQLAIRGAAPGDSGVYLGYHEIPTLFHFGGLTSVFNSDILAQIDFIPGNFDSRYGDALGGIINVQPRKGRRDGFHGYVDTDLFDTGVLAEGPIGKGSFILSGRRSYVDLILPLVIPDEVGFGLTLAPRYWDYQALFDYPVGGGELSVRVFGSDDRSKLLFTEQNDISEDDRNALETIQWFHRVDLVYRKVDGPWEFLVTPSYKREFFGGSIFGNFDFEASTDTLSARAEISRRLAKNLRLRVGGEFINEWWRGRADIVPFGDNAVGTNSGDATVRETTYTRIVPSLYTTLTWRVAERLLLFPGLRLDWYAAPQNRAAVDPRLRFIANLTDKTAIKGGVGLYSQGPGEVENDLYFGNPRIGLSRSFHTSLSLVQQIPWDVSVELTGFYKRLWNLTSASTRIMLWPGEDSPRPESFASTGTGDIYGGEILLKKELGDRFYGWVSYTLMRSVRVPAPGEPQELFDFDQTHILTLIASYDFPFNWRVGARLRVVSGNPYTPVVNGVFDATSAAYIPIQGPVNSARQPTFHQLDLRVDKTWVYKRIKVTSYLDIQNVYNAENTEFLSYSYDFRVTQPVLSLPTAPSIGLKLEW</sequence>
<dbReference type="InterPro" id="IPR037682">
    <property type="entry name" value="TonB_C"/>
</dbReference>
<dbReference type="SUPFAM" id="SSF74653">
    <property type="entry name" value="TolA/TonB C-terminal domain"/>
    <property type="match status" value="1"/>
</dbReference>
<reference evidence="14 15" key="1">
    <citation type="submission" date="2018-03" db="EMBL/GenBank/DDBJ databases">
        <title>Draft Genome Sequences of the Obligatory Marine Myxobacteria Enhygromyxa salina SWB005.</title>
        <authorList>
            <person name="Poehlein A."/>
            <person name="Moghaddam J.A."/>
            <person name="Harms H."/>
            <person name="Alanjari M."/>
            <person name="Koenig G.M."/>
            <person name="Daniel R."/>
            <person name="Schaeberle T.F."/>
        </authorList>
    </citation>
    <scope>NUCLEOTIDE SEQUENCE [LARGE SCALE GENOMIC DNA]</scope>
    <source>
        <strain evidence="14 15">SWB005</strain>
    </source>
</reference>
<dbReference type="PANTHER" id="PTHR30069:SF29">
    <property type="entry name" value="HEMOGLOBIN AND HEMOGLOBIN-HAPTOGLOBIN-BINDING PROTEIN 1-RELATED"/>
    <property type="match status" value="1"/>
</dbReference>
<evidence type="ECO:0000259" key="13">
    <source>
        <dbReference type="Pfam" id="PF03544"/>
    </source>
</evidence>
<feature type="domain" description="TonB-dependent receptor-like beta-barrel" evidence="12">
    <location>
        <begin position="521"/>
        <end position="902"/>
    </location>
</feature>
<dbReference type="GO" id="GO:0015344">
    <property type="term" value="F:siderophore uptake transmembrane transporter activity"/>
    <property type="evidence" value="ECO:0007669"/>
    <property type="project" value="TreeGrafter"/>
</dbReference>
<feature type="domain" description="TonB C-terminal" evidence="13">
    <location>
        <begin position="73"/>
        <end position="148"/>
    </location>
</feature>
<comment type="subcellular location">
    <subcellularLocation>
        <location evidence="1">Cell outer membrane</location>
        <topology evidence="1">Multi-pass membrane protein</topology>
    </subcellularLocation>
</comment>
<keyword evidence="15" id="KW-1185">Reference proteome</keyword>
<keyword evidence="6" id="KW-0798">TonB box</keyword>
<dbReference type="Pfam" id="PF03544">
    <property type="entry name" value="TonB_C"/>
    <property type="match status" value="1"/>
</dbReference>
<evidence type="ECO:0000256" key="11">
    <source>
        <dbReference type="SAM" id="SignalP"/>
    </source>
</evidence>
<dbReference type="Gene3D" id="2.40.170.20">
    <property type="entry name" value="TonB-dependent receptor, beta-barrel domain"/>
    <property type="match status" value="1"/>
</dbReference>
<evidence type="ECO:0000313" key="15">
    <source>
        <dbReference type="Proteomes" id="UP000237968"/>
    </source>
</evidence>
<feature type="chain" id="PRO_5015747318" evidence="11">
    <location>
        <begin position="46"/>
        <end position="939"/>
    </location>
</feature>
<dbReference type="Proteomes" id="UP000237968">
    <property type="component" value="Unassembled WGS sequence"/>
</dbReference>
<dbReference type="EMBL" id="PVNK01000136">
    <property type="protein sequence ID" value="PRQ01016.1"/>
    <property type="molecule type" value="Genomic_DNA"/>
</dbReference>
<organism evidence="14 15">
    <name type="scientific">Enhygromyxa salina</name>
    <dbReference type="NCBI Taxonomy" id="215803"/>
    <lineage>
        <taxon>Bacteria</taxon>
        <taxon>Pseudomonadati</taxon>
        <taxon>Myxococcota</taxon>
        <taxon>Polyangia</taxon>
        <taxon>Nannocystales</taxon>
        <taxon>Nannocystaceae</taxon>
        <taxon>Enhygromyxa</taxon>
    </lineage>
</organism>
<keyword evidence="4" id="KW-0812">Transmembrane</keyword>
<keyword evidence="5 11" id="KW-0732">Signal</keyword>
<gene>
    <name evidence="14" type="ORF">ENSA5_26980</name>
</gene>
<dbReference type="InterPro" id="IPR000531">
    <property type="entry name" value="Beta-barrel_TonB"/>
</dbReference>
<evidence type="ECO:0000256" key="10">
    <source>
        <dbReference type="SAM" id="MobiDB-lite"/>
    </source>
</evidence>
<feature type="region of interest" description="Disordered" evidence="10">
    <location>
        <begin position="148"/>
        <end position="193"/>
    </location>
</feature>
<evidence type="ECO:0000256" key="6">
    <source>
        <dbReference type="ARBA" id="ARBA00023077"/>
    </source>
</evidence>
<feature type="compositionally biased region" description="Acidic residues" evidence="10">
    <location>
        <begin position="153"/>
        <end position="175"/>
    </location>
</feature>
<evidence type="ECO:0000259" key="12">
    <source>
        <dbReference type="Pfam" id="PF00593"/>
    </source>
</evidence>
<evidence type="ECO:0000256" key="9">
    <source>
        <dbReference type="ARBA" id="ARBA00023237"/>
    </source>
</evidence>
<evidence type="ECO:0000256" key="1">
    <source>
        <dbReference type="ARBA" id="ARBA00004571"/>
    </source>
</evidence>
<comment type="caution">
    <text evidence="14">The sequence shown here is derived from an EMBL/GenBank/DDBJ whole genome shotgun (WGS) entry which is preliminary data.</text>
</comment>
<evidence type="ECO:0000256" key="3">
    <source>
        <dbReference type="ARBA" id="ARBA00022452"/>
    </source>
</evidence>
<dbReference type="Pfam" id="PF00593">
    <property type="entry name" value="TonB_dep_Rec_b-barrel"/>
    <property type="match status" value="1"/>
</dbReference>